<dbReference type="RefSeq" id="WP_261695227.1">
    <property type="nucleotide sequence ID" value="NZ_CP104694.1"/>
</dbReference>
<dbReference type="InterPro" id="IPR002909">
    <property type="entry name" value="IPT_dom"/>
</dbReference>
<gene>
    <name evidence="2" type="ORF">N4264_01065</name>
</gene>
<dbReference type="InterPro" id="IPR014756">
    <property type="entry name" value="Ig_E-set"/>
</dbReference>
<dbReference type="Gene3D" id="2.60.40.10">
    <property type="entry name" value="Immunoglobulins"/>
    <property type="match status" value="2"/>
</dbReference>
<dbReference type="InterPro" id="IPR031325">
    <property type="entry name" value="RHS_repeat"/>
</dbReference>
<protein>
    <submittedName>
        <fullName evidence="2">IPT/TIG domain-containing protein</fullName>
    </submittedName>
</protein>
<evidence type="ECO:0000313" key="3">
    <source>
        <dbReference type="Proteomes" id="UP001064632"/>
    </source>
</evidence>
<reference evidence="2" key="1">
    <citation type="submission" date="2022-09" db="EMBL/GenBank/DDBJ databases">
        <title>Tahibacter sp. nov., isolated from a fresh water.</title>
        <authorList>
            <person name="Baek J.H."/>
            <person name="Lee J.K."/>
            <person name="Kim J.M."/>
            <person name="Jeon C.O."/>
        </authorList>
    </citation>
    <scope>NUCLEOTIDE SEQUENCE</scope>
    <source>
        <strain evidence="2">W38</strain>
    </source>
</reference>
<dbReference type="Pfam" id="PF05593">
    <property type="entry name" value="RHS_repeat"/>
    <property type="match status" value="1"/>
</dbReference>
<evidence type="ECO:0000259" key="1">
    <source>
        <dbReference type="Pfam" id="PF01833"/>
    </source>
</evidence>
<name>A0ABY6BEQ5_9GAMM</name>
<dbReference type="CDD" id="cd00603">
    <property type="entry name" value="IPT_PCSR"/>
    <property type="match status" value="1"/>
</dbReference>
<dbReference type="CDD" id="cd00102">
    <property type="entry name" value="IPT"/>
    <property type="match status" value="1"/>
</dbReference>
<sequence>MRTIHPFSAWQRGVATLLLFCLCFVAEATTYSYDELGRLKTVTNASGETAEYVYDAVGSILEVKRYSAGTVAVTGFSPRSAPAGAEVTVKGTGFSPSPAQNQVEFNGVVASVVAATATTLNVTVPAAATSGPIRVMRDGQSALSAEAFTVTPSDGAPTIASLSASCVLQDQTFTITGSNFDTRAGMTRVEVGAKLAVVTVLSDTSLRVTVPRKSAGGKVVVRTPAGAAVSDTLLLVTEQGMDCSRFSGTAWLTVDGAAQPLAMPAGKYYVVYFEGSTGQWLSVQASAMSTTPAGGSLQSYNFAPDGSTVTGYTLYAGTAQSHHFAPMPASGVYAMRIYASSATTVSLKVESAAVARKDGSAVVTAMEKAQSKRVLFDAGKNEALGIGFEPTLGAADLALYSTESPTAKLTSAGPSRGSCSFGTANNDGNCGFVLPRPARSATYAAHVAARTGTVEGRVWVSSDLVGDLDGPRKYTFGRVGQSARLRFSGTAGGDAAISASGLTLGHPLKKAFVSLFAPNGSLLPTAPMVPDSLLVPGGIINPVNLPATGTYELLLTPDFGATGSAMIGLDPGLPLAPNGAAANFGASEGKVTRLLLDTHKDAKLGIGFTDIVVNPGAGNSSPSLVMEVYAPNGIQAFWQICKPTTPAQPGCEIDLVATMNGRYTLLVRPNGPVTSSSATIHTTIDKEVELGDQAGGVSIDRFGGNARLKFYAEPGAGKTVHVTKLVSDPAQRVGVTILRPDGVVLSGAPLLQQGFQATADGMYQIGDFPLKGIYEVFIDPLHAGKASLEGRITDGVDVPTGSQVPPTQHLAVVPGPWWRSTFSAMVGQHVAFGALLSRMPQSTAQLYVFNPEVKPIAQYDLKPYASCELTRQSCDFDLPEITQGGQYQVLMEFTPGTKPEQFEIGGAAVHDQEITGKTGQFTLARGQNARLRFDLNQSQRPSITITRTSPAGAGRDVKGFLWAPNGSTVASFTLSASQTTLTLTPPAAPMQGSYILFMDPEYGYGTSLDVTVQ</sequence>
<evidence type="ECO:0000313" key="2">
    <source>
        <dbReference type="EMBL" id="UXI68267.1"/>
    </source>
</evidence>
<proteinExistence type="predicted"/>
<dbReference type="NCBIfam" id="TIGR01643">
    <property type="entry name" value="YD_repeat_2x"/>
    <property type="match status" value="1"/>
</dbReference>
<dbReference type="InterPro" id="IPR006530">
    <property type="entry name" value="YD"/>
</dbReference>
<dbReference type="Proteomes" id="UP001064632">
    <property type="component" value="Chromosome"/>
</dbReference>
<feature type="domain" description="IPT/TIG" evidence="1">
    <location>
        <begin position="73"/>
        <end position="149"/>
    </location>
</feature>
<feature type="domain" description="IPT/TIG" evidence="1">
    <location>
        <begin position="157"/>
        <end position="221"/>
    </location>
</feature>
<dbReference type="InterPro" id="IPR013783">
    <property type="entry name" value="Ig-like_fold"/>
</dbReference>
<keyword evidence="3" id="KW-1185">Reference proteome</keyword>
<dbReference type="EMBL" id="CP104694">
    <property type="protein sequence ID" value="UXI68267.1"/>
    <property type="molecule type" value="Genomic_DNA"/>
</dbReference>
<dbReference type="Gene3D" id="2.180.10.10">
    <property type="entry name" value="RHS repeat-associated core"/>
    <property type="match status" value="1"/>
</dbReference>
<accession>A0ABY6BEQ5</accession>
<dbReference type="SUPFAM" id="SSF81296">
    <property type="entry name" value="E set domains"/>
    <property type="match status" value="2"/>
</dbReference>
<organism evidence="2 3">
    <name type="scientific">Tahibacter amnicola</name>
    <dbReference type="NCBI Taxonomy" id="2976241"/>
    <lineage>
        <taxon>Bacteria</taxon>
        <taxon>Pseudomonadati</taxon>
        <taxon>Pseudomonadota</taxon>
        <taxon>Gammaproteobacteria</taxon>
        <taxon>Lysobacterales</taxon>
        <taxon>Rhodanobacteraceae</taxon>
        <taxon>Tahibacter</taxon>
    </lineage>
</organism>
<dbReference type="Pfam" id="PF01833">
    <property type="entry name" value="TIG"/>
    <property type="match status" value="2"/>
</dbReference>